<dbReference type="InParanoid" id="E2AZM3"/>
<organism evidence="2">
    <name type="scientific">Camponotus floridanus</name>
    <name type="common">Florida carpenter ant</name>
    <dbReference type="NCBI Taxonomy" id="104421"/>
    <lineage>
        <taxon>Eukaryota</taxon>
        <taxon>Metazoa</taxon>
        <taxon>Ecdysozoa</taxon>
        <taxon>Arthropoda</taxon>
        <taxon>Hexapoda</taxon>
        <taxon>Insecta</taxon>
        <taxon>Pterygota</taxon>
        <taxon>Neoptera</taxon>
        <taxon>Endopterygota</taxon>
        <taxon>Hymenoptera</taxon>
        <taxon>Apocrita</taxon>
        <taxon>Aculeata</taxon>
        <taxon>Formicoidea</taxon>
        <taxon>Formicidae</taxon>
        <taxon>Formicinae</taxon>
        <taxon>Camponotus</taxon>
    </lineage>
</organism>
<proteinExistence type="predicted"/>
<name>E2AZM3_CAMFO</name>
<sequence>MGSIGWVGRKNGLGVLPPVTSPIVPGLESGFSVPYAHQAIKAGGSATPLLVMSARQLWTTLYSLLTARGPPSFSLSSSATANETPRGNLGPLLVLRLCYILASYRVLDQVLLFLCRSGTCAGRDKPDVLDHSDLRLPLGKRGGGGIVSSPISPVTSSVLPSSIRSSSVLTIKALTLVRASICLSKFSNLSLFCFWFSGIGVDFPPRGGLITTTNGLRDLLLSLDLASIVSDVAILGSYHETDVLRCSLLRLVQDALRLSNLPFERLLSSQWYLIGNSLILCRLDLWRVKLLIIYGDL</sequence>
<evidence type="ECO:0000313" key="2">
    <source>
        <dbReference type="Proteomes" id="UP000000311"/>
    </source>
</evidence>
<protein>
    <submittedName>
        <fullName evidence="1">Uncharacterized protein</fullName>
    </submittedName>
</protein>
<dbReference type="AlphaFoldDB" id="E2AZM3"/>
<dbReference type="EMBL" id="GL444258">
    <property type="protein sequence ID" value="EFN61116.1"/>
    <property type="molecule type" value="Genomic_DNA"/>
</dbReference>
<evidence type="ECO:0000313" key="1">
    <source>
        <dbReference type="EMBL" id="EFN61116.1"/>
    </source>
</evidence>
<reference evidence="1 2" key="1">
    <citation type="journal article" date="2010" name="Science">
        <title>Genomic comparison of the ants Camponotus floridanus and Harpegnathos saltator.</title>
        <authorList>
            <person name="Bonasio R."/>
            <person name="Zhang G."/>
            <person name="Ye C."/>
            <person name="Mutti N.S."/>
            <person name="Fang X."/>
            <person name="Qin N."/>
            <person name="Donahue G."/>
            <person name="Yang P."/>
            <person name="Li Q."/>
            <person name="Li C."/>
            <person name="Zhang P."/>
            <person name="Huang Z."/>
            <person name="Berger S.L."/>
            <person name="Reinberg D."/>
            <person name="Wang J."/>
            <person name="Liebig J."/>
        </authorList>
    </citation>
    <scope>NUCLEOTIDE SEQUENCE [LARGE SCALE GENOMIC DNA]</scope>
    <source>
        <strain evidence="2">C129</strain>
    </source>
</reference>
<gene>
    <name evidence="1" type="ORF">EAG_07600</name>
</gene>
<accession>E2AZM3</accession>
<dbReference type="Proteomes" id="UP000000311">
    <property type="component" value="Unassembled WGS sequence"/>
</dbReference>
<keyword evidence="2" id="KW-1185">Reference proteome</keyword>